<dbReference type="CDD" id="cd10147">
    <property type="entry name" value="Wzt_C-like"/>
    <property type="match status" value="1"/>
</dbReference>
<keyword evidence="2" id="KW-0813">Transport</keyword>
<feature type="region of interest" description="Disordered" evidence="5">
    <location>
        <begin position="244"/>
        <end position="264"/>
    </location>
</feature>
<gene>
    <name evidence="7" type="ORF">HX845_02055</name>
</gene>
<evidence type="ECO:0000256" key="3">
    <source>
        <dbReference type="ARBA" id="ARBA00022741"/>
    </source>
</evidence>
<evidence type="ECO:0000313" key="7">
    <source>
        <dbReference type="EMBL" id="NWC12414.1"/>
    </source>
</evidence>
<sequence>MSSDVAICAEGLSHCYTIYNKPSDRLLQMLPLGKNCRHREFWALKNLSFEIKKGEAVGVIGKKGAGKSTLLQLIYGTLSPTSGVLRVQGRVAVLLELGAGFNAECSGRENIYMAASLYGLSLEEINLRFSAIAAFADIGGLMEQPLMTYTSEMCVRLAFAVSAHVDADILLVDETLSLGNAGFLQKCMHFMHRFKQDHSLVFVSHDMDAVISLCDRVIWLEGGQEKQAGPSRAVCESYLDDVSGSMKTEQGSSSDVHGDGRDTPQWRDLHAGTIKSHDLEVSRFDPQAPGAQAFGGDEARIVDVRLNDASGVGVTWMLAGERVTLEVNAQTSIVLQSPIIGFFLKDHLGQILFGDNTYGYQVGQERAVPAGSTLLARFEFSMPWLAKGDYVIQVAIADGEQHDHKQLHWCHEALLIRSNHDPVASAINGIPLIDKSLDVTGR</sequence>
<dbReference type="Proteomes" id="UP000517547">
    <property type="component" value="Unassembled WGS sequence"/>
</dbReference>
<proteinExistence type="inferred from homology"/>
<keyword evidence="3" id="KW-0547">Nucleotide-binding</keyword>
<dbReference type="InterPro" id="IPR015860">
    <property type="entry name" value="ABC_transpr_TagH-like"/>
</dbReference>
<dbReference type="GO" id="GO:0016887">
    <property type="term" value="F:ATP hydrolysis activity"/>
    <property type="evidence" value="ECO:0007669"/>
    <property type="project" value="InterPro"/>
</dbReference>
<dbReference type="InterPro" id="IPR027417">
    <property type="entry name" value="P-loop_NTPase"/>
</dbReference>
<dbReference type="SUPFAM" id="SSF52540">
    <property type="entry name" value="P-loop containing nucleoside triphosphate hydrolases"/>
    <property type="match status" value="1"/>
</dbReference>
<dbReference type="Pfam" id="PF00005">
    <property type="entry name" value="ABC_tran"/>
    <property type="match status" value="1"/>
</dbReference>
<comment type="similarity">
    <text evidence="1">Belongs to the ABC transporter superfamily.</text>
</comment>
<dbReference type="PROSITE" id="PS50893">
    <property type="entry name" value="ABC_TRANSPORTER_2"/>
    <property type="match status" value="1"/>
</dbReference>
<protein>
    <submittedName>
        <fullName evidence="7">ABC transporter ATP-binding protein</fullName>
    </submittedName>
</protein>
<dbReference type="InterPro" id="IPR029439">
    <property type="entry name" value="Wzt_C"/>
</dbReference>
<dbReference type="SMART" id="SM00382">
    <property type="entry name" value="AAA"/>
    <property type="match status" value="1"/>
</dbReference>
<dbReference type="RefSeq" id="WP_017127870.1">
    <property type="nucleotide sequence ID" value="NZ_JACAQE010000001.1"/>
</dbReference>
<name>A0A7Y7XU93_9PSED</name>
<keyword evidence="4 7" id="KW-0067">ATP-binding</keyword>
<feature type="domain" description="ABC transporter" evidence="6">
    <location>
        <begin position="27"/>
        <end position="247"/>
    </location>
</feature>
<dbReference type="AlphaFoldDB" id="A0A7Y7XU93"/>
<evidence type="ECO:0000259" key="6">
    <source>
        <dbReference type="PROSITE" id="PS50893"/>
    </source>
</evidence>
<evidence type="ECO:0000256" key="5">
    <source>
        <dbReference type="SAM" id="MobiDB-lite"/>
    </source>
</evidence>
<accession>A0A7Y7XU93</accession>
<dbReference type="InterPro" id="IPR003439">
    <property type="entry name" value="ABC_transporter-like_ATP-bd"/>
</dbReference>
<dbReference type="GO" id="GO:0016020">
    <property type="term" value="C:membrane"/>
    <property type="evidence" value="ECO:0007669"/>
    <property type="project" value="InterPro"/>
</dbReference>
<dbReference type="InterPro" id="IPR050683">
    <property type="entry name" value="Bact_Polysacc_Export_ATP-bd"/>
</dbReference>
<evidence type="ECO:0000256" key="1">
    <source>
        <dbReference type="ARBA" id="ARBA00005417"/>
    </source>
</evidence>
<dbReference type="Gene3D" id="3.40.50.300">
    <property type="entry name" value="P-loop containing nucleotide triphosphate hydrolases"/>
    <property type="match status" value="1"/>
</dbReference>
<dbReference type="PANTHER" id="PTHR46743">
    <property type="entry name" value="TEICHOIC ACIDS EXPORT ATP-BINDING PROTEIN TAGH"/>
    <property type="match status" value="1"/>
</dbReference>
<dbReference type="CDD" id="cd03220">
    <property type="entry name" value="ABC_KpsT_Wzt"/>
    <property type="match status" value="1"/>
</dbReference>
<evidence type="ECO:0000313" key="8">
    <source>
        <dbReference type="Proteomes" id="UP000517547"/>
    </source>
</evidence>
<feature type="compositionally biased region" description="Polar residues" evidence="5">
    <location>
        <begin position="245"/>
        <end position="255"/>
    </location>
</feature>
<dbReference type="GO" id="GO:0005524">
    <property type="term" value="F:ATP binding"/>
    <property type="evidence" value="ECO:0007669"/>
    <property type="project" value="UniProtKB-KW"/>
</dbReference>
<reference evidence="7 8" key="1">
    <citation type="submission" date="2020-04" db="EMBL/GenBank/DDBJ databases">
        <title>Molecular characterization of pseudomonads from Agaricus bisporus reveal novel blotch 2 pathogens in Western Europe.</title>
        <authorList>
            <person name="Taparia T."/>
            <person name="Krijger M."/>
            <person name="Haynes E."/>
            <person name="Elpinstone J.G."/>
            <person name="Noble R."/>
            <person name="Van Der Wolf J."/>
        </authorList>
    </citation>
    <scope>NUCLEOTIDE SEQUENCE [LARGE SCALE GENOMIC DNA]</scope>
    <source>
        <strain evidence="7 8">IPO3738</strain>
    </source>
</reference>
<dbReference type="Gene3D" id="2.70.50.60">
    <property type="entry name" value="abc- transporter (atp binding component) like domain"/>
    <property type="match status" value="1"/>
</dbReference>
<evidence type="ECO:0000256" key="4">
    <source>
        <dbReference type="ARBA" id="ARBA00022840"/>
    </source>
</evidence>
<dbReference type="InterPro" id="IPR003593">
    <property type="entry name" value="AAA+_ATPase"/>
</dbReference>
<dbReference type="EMBL" id="JACAQE010000001">
    <property type="protein sequence ID" value="NWC12414.1"/>
    <property type="molecule type" value="Genomic_DNA"/>
</dbReference>
<organism evidence="7 8">
    <name type="scientific">Pseudomonas gingeri</name>
    <dbReference type="NCBI Taxonomy" id="117681"/>
    <lineage>
        <taxon>Bacteria</taxon>
        <taxon>Pseudomonadati</taxon>
        <taxon>Pseudomonadota</taxon>
        <taxon>Gammaproteobacteria</taxon>
        <taxon>Pseudomonadales</taxon>
        <taxon>Pseudomonadaceae</taxon>
        <taxon>Pseudomonas</taxon>
    </lineage>
</organism>
<evidence type="ECO:0000256" key="2">
    <source>
        <dbReference type="ARBA" id="ARBA00022448"/>
    </source>
</evidence>
<dbReference type="PANTHER" id="PTHR46743:SF2">
    <property type="entry name" value="TEICHOIC ACIDS EXPORT ATP-BINDING PROTEIN TAGH"/>
    <property type="match status" value="1"/>
</dbReference>
<dbReference type="Pfam" id="PF14524">
    <property type="entry name" value="Wzt_C"/>
    <property type="match status" value="1"/>
</dbReference>
<comment type="caution">
    <text evidence="7">The sequence shown here is derived from an EMBL/GenBank/DDBJ whole genome shotgun (WGS) entry which is preliminary data.</text>
</comment>
<dbReference type="GO" id="GO:0140359">
    <property type="term" value="F:ABC-type transporter activity"/>
    <property type="evidence" value="ECO:0007669"/>
    <property type="project" value="InterPro"/>
</dbReference>